<evidence type="ECO:0000313" key="2">
    <source>
        <dbReference type="Proteomes" id="UP000595662"/>
    </source>
</evidence>
<protein>
    <submittedName>
        <fullName evidence="1">Uncharacterized protein</fullName>
    </submittedName>
</protein>
<sequence length="96" mass="10543">MLTVTLPPREVIGGFQAPSPSVLPSSFRLLRCDLLSSSNFPSVDSIPSACMRYSQTNHENSPLSSFLHILCQFDPRNNIRTSLRATSLCVVYLVSG</sequence>
<dbReference type="AlphaFoldDB" id="A0A7T6XNW9"/>
<evidence type="ECO:0000313" key="1">
    <source>
        <dbReference type="EMBL" id="QQK44718.1"/>
    </source>
</evidence>
<organism evidence="1 2">
    <name type="scientific">Penicillium digitatum</name>
    <name type="common">Green mold</name>
    <dbReference type="NCBI Taxonomy" id="36651"/>
    <lineage>
        <taxon>Eukaryota</taxon>
        <taxon>Fungi</taxon>
        <taxon>Dikarya</taxon>
        <taxon>Ascomycota</taxon>
        <taxon>Pezizomycotina</taxon>
        <taxon>Eurotiomycetes</taxon>
        <taxon>Eurotiomycetidae</taxon>
        <taxon>Eurotiales</taxon>
        <taxon>Aspergillaceae</taxon>
        <taxon>Penicillium</taxon>
    </lineage>
</organism>
<proteinExistence type="predicted"/>
<reference evidence="1 2" key="1">
    <citation type="submission" date="2020-08" db="EMBL/GenBank/DDBJ databases">
        <title>The completed genome sequence of the pathogenic ascomycete fungus Penicillium digitatum.</title>
        <authorList>
            <person name="Wang M."/>
        </authorList>
    </citation>
    <scope>NUCLEOTIDE SEQUENCE [LARGE SCALE GENOMIC DNA]</scope>
    <source>
        <strain evidence="1 2">PdW03</strain>
    </source>
</reference>
<dbReference type="RefSeq" id="XP_065957102.1">
    <property type="nucleotide sequence ID" value="XM_066102019.1"/>
</dbReference>
<gene>
    <name evidence="1" type="ORF">Pdw03_8619</name>
</gene>
<dbReference type="EMBL" id="CP060776">
    <property type="protein sequence ID" value="QQK44718.1"/>
    <property type="molecule type" value="Genomic_DNA"/>
</dbReference>
<accession>A0A7T6XNW9</accession>
<dbReference type="Proteomes" id="UP000595662">
    <property type="component" value="Chromosome 3"/>
</dbReference>
<dbReference type="GeneID" id="90953110"/>
<name>A0A7T6XNW9_PENDI</name>